<feature type="repeat" description="Pumilio" evidence="7">
    <location>
        <begin position="696"/>
        <end position="732"/>
    </location>
</feature>
<protein>
    <recommendedName>
        <fullName evidence="9">PUM-HD domain-containing protein</fullName>
    </recommendedName>
</protein>
<dbReference type="Gramene" id="Kaladp0008s0924.1.v1.1">
    <property type="protein sequence ID" value="Kaladp0008s0924.1.v1.1"/>
    <property type="gene ID" value="Kaladp0008s0924.v1.1"/>
</dbReference>
<keyword evidence="4" id="KW-0810">Translation regulation</keyword>
<evidence type="ECO:0000259" key="9">
    <source>
        <dbReference type="PROSITE" id="PS50303"/>
    </source>
</evidence>
<dbReference type="PROSITE" id="PS50302">
    <property type="entry name" value="PUM"/>
    <property type="match status" value="7"/>
</dbReference>
<comment type="subcellular location">
    <subcellularLocation>
        <location evidence="1">Cytoplasm</location>
    </subcellularLocation>
</comment>
<evidence type="ECO:0000256" key="6">
    <source>
        <dbReference type="ARBA" id="ARBA00055193"/>
    </source>
</evidence>
<dbReference type="InterPro" id="IPR012940">
    <property type="entry name" value="NABP"/>
</dbReference>
<dbReference type="GO" id="GO:0005737">
    <property type="term" value="C:cytoplasm"/>
    <property type="evidence" value="ECO:0007669"/>
    <property type="project" value="UniProtKB-SubCell"/>
</dbReference>
<dbReference type="InterPro" id="IPR011989">
    <property type="entry name" value="ARM-like"/>
</dbReference>
<feature type="region of interest" description="Disordered" evidence="8">
    <location>
        <begin position="180"/>
        <end position="199"/>
    </location>
</feature>
<reference evidence="10" key="1">
    <citation type="submission" date="2021-01" db="UniProtKB">
        <authorList>
            <consortium name="EnsemblPlants"/>
        </authorList>
    </citation>
    <scope>IDENTIFICATION</scope>
</reference>
<dbReference type="InterPro" id="IPR001313">
    <property type="entry name" value="Pumilio_RNA-bd_rpt"/>
</dbReference>
<keyword evidence="5" id="KW-0694">RNA-binding</keyword>
<feature type="repeat" description="Pumilio" evidence="7">
    <location>
        <begin position="877"/>
        <end position="918"/>
    </location>
</feature>
<accession>A0A7N0REK7</accession>
<dbReference type="SUPFAM" id="SSF48371">
    <property type="entry name" value="ARM repeat"/>
    <property type="match status" value="1"/>
</dbReference>
<evidence type="ECO:0000256" key="2">
    <source>
        <dbReference type="ARBA" id="ARBA00022490"/>
    </source>
</evidence>
<feature type="region of interest" description="Disordered" evidence="8">
    <location>
        <begin position="260"/>
        <end position="291"/>
    </location>
</feature>
<feature type="domain" description="PUM-HD" evidence="9">
    <location>
        <begin position="604"/>
        <end position="944"/>
    </location>
</feature>
<feature type="repeat" description="Pumilio" evidence="7">
    <location>
        <begin position="841"/>
        <end position="876"/>
    </location>
</feature>
<dbReference type="AlphaFoldDB" id="A0A7N0REK7"/>
<name>A0A7N0REK7_KALFE</name>
<keyword evidence="3" id="KW-0677">Repeat</keyword>
<dbReference type="Pfam" id="PF00806">
    <property type="entry name" value="PUF"/>
    <property type="match status" value="8"/>
</dbReference>
<dbReference type="Gene3D" id="1.25.10.10">
    <property type="entry name" value="Leucine-rich Repeat Variant"/>
    <property type="match status" value="1"/>
</dbReference>
<evidence type="ECO:0000256" key="1">
    <source>
        <dbReference type="ARBA" id="ARBA00004496"/>
    </source>
</evidence>
<dbReference type="GO" id="GO:0003729">
    <property type="term" value="F:mRNA binding"/>
    <property type="evidence" value="ECO:0007669"/>
    <property type="project" value="EnsemblPlants"/>
</dbReference>
<dbReference type="InterPro" id="IPR016024">
    <property type="entry name" value="ARM-type_fold"/>
</dbReference>
<evidence type="ECO:0000256" key="5">
    <source>
        <dbReference type="ARBA" id="ARBA00022884"/>
    </source>
</evidence>
<dbReference type="EnsemblPlants" id="Kaladp0008s0924.1.v1.1">
    <property type="protein sequence ID" value="Kaladp0008s0924.1.v1.1"/>
    <property type="gene ID" value="Kaladp0008s0924.v1.1"/>
</dbReference>
<feature type="repeat" description="Pumilio" evidence="7">
    <location>
        <begin position="624"/>
        <end position="659"/>
    </location>
</feature>
<dbReference type="InterPro" id="IPR033712">
    <property type="entry name" value="Pumilio_RNA-bd"/>
</dbReference>
<dbReference type="CDD" id="cd07920">
    <property type="entry name" value="Pumilio"/>
    <property type="match status" value="1"/>
</dbReference>
<evidence type="ECO:0000256" key="7">
    <source>
        <dbReference type="PROSITE-ProRule" id="PRU00317"/>
    </source>
</evidence>
<dbReference type="PROSITE" id="PS50303">
    <property type="entry name" value="PUM_HD"/>
    <property type="match status" value="1"/>
</dbReference>
<dbReference type="GO" id="GO:0006417">
    <property type="term" value="P:regulation of translation"/>
    <property type="evidence" value="ECO:0007669"/>
    <property type="project" value="UniProtKB-KW"/>
</dbReference>
<evidence type="ECO:0000256" key="3">
    <source>
        <dbReference type="ARBA" id="ARBA00022737"/>
    </source>
</evidence>
<evidence type="ECO:0000256" key="8">
    <source>
        <dbReference type="SAM" id="MobiDB-lite"/>
    </source>
</evidence>
<dbReference type="InterPro" id="IPR033133">
    <property type="entry name" value="PUM-HD"/>
</dbReference>
<keyword evidence="2" id="KW-0963">Cytoplasm</keyword>
<feature type="repeat" description="Pumilio" evidence="7">
    <location>
        <begin position="768"/>
        <end position="804"/>
    </location>
</feature>
<dbReference type="Gramene" id="Kaladp0008s0924.6.v1.1">
    <property type="protein sequence ID" value="Kaladp0008s0924.6.v1.1"/>
    <property type="gene ID" value="Kaladp0008s0924.v1.1"/>
</dbReference>
<organism evidence="10 11">
    <name type="scientific">Kalanchoe fedtschenkoi</name>
    <name type="common">Lavender scallops</name>
    <name type="synonym">South American air plant</name>
    <dbReference type="NCBI Taxonomy" id="63787"/>
    <lineage>
        <taxon>Eukaryota</taxon>
        <taxon>Viridiplantae</taxon>
        <taxon>Streptophyta</taxon>
        <taxon>Embryophyta</taxon>
        <taxon>Tracheophyta</taxon>
        <taxon>Spermatophyta</taxon>
        <taxon>Magnoliopsida</taxon>
        <taxon>eudicotyledons</taxon>
        <taxon>Gunneridae</taxon>
        <taxon>Pentapetalae</taxon>
        <taxon>Saxifragales</taxon>
        <taxon>Crassulaceae</taxon>
        <taxon>Kalanchoe</taxon>
    </lineage>
</organism>
<feature type="compositionally biased region" description="Polar residues" evidence="8">
    <location>
        <begin position="215"/>
        <end position="227"/>
    </location>
</feature>
<feature type="repeat" description="Pumilio" evidence="7">
    <location>
        <begin position="660"/>
        <end position="695"/>
    </location>
</feature>
<dbReference type="SMART" id="SM00025">
    <property type="entry name" value="Pumilio"/>
    <property type="match status" value="8"/>
</dbReference>
<sequence length="955" mass="106029">MASDINLHQNGNGNVRDGLQHELDLLLRDQRNQDIVNQERELNMYRSGSAPPTIQGSLRAVGSLYQNADSQDVINNGLLTEDEIRSHPEYLSYYYSHENINPRLPPPLLSKEDWRVAQRFHGVSSGTDDWRTKRMIGESEQSPSLFSMQPGLVVQETENNLTELRNASGRNMFRQTSSGWLDAESNGHTEIPRPGMGSRRKSFADILQEGLERPVQTSNELPRSVSRNAIGPPVGTTGNELMQGVPSGVSTTGLVRSQRHASNSHLFAPTVGSSVSRNSTPEPQTIGRSPGPIGGLVASIGRNSCSAGISELADIEASLSGISFSHVQSQPQKTSDHLAGHVFSMPNGHSRSLQHEFFDTFKADKLVTSASHGELPITAGFAADHKALDVNESPSIPRRAFSSTNLYSNVHPQVHTHVNGPVASYQNANFPSTQFFDHVDRGYAINNDEHLVTGFVSSPQGRMPTIGSGQVGPSRILNPQLASYLQQKPDYGGQNGPSQFHAVSGNSQSDFLELQKAYLEVLRAQQKQQYELSLGNGLNHGFHLHNSYGLGTPFRGMPVVNTALSPYGGFRSPGFQNEQQLHASMRRQIGSWRSNMATSPDGRTTSSLLEDFKNSKGRALELSDMFGHVIEFSMDQYGSRFIQQKLEAAKVDEKEKIFSEITPHARTLMTDVFGNYVIQKFFEHGKKNQRKELADQLRGHVLSLSLQMYGCRVIQKALEVVDVNQKIEMVAELEGAVMKCVRDQNGNHVIQKCIECVPEDQIHFIISAFHGQVVSLSTHPYGCRVIQRSLEYCNDPRTQEIIMNEVMQSVSTLAQDQYGNYVIQHILEHGKPHERCAIISKLAGQIVKMSQQKFASNVIEKCLTFGGPKERQLLVDEMLGSTEENEPLQAMMKDPFGNYVVQKVLETCDDQSLELILSRIKVHLNGLKRYTYGKHIVSRVEQLIATGERRISLAK</sequence>
<dbReference type="FunFam" id="1.25.10.10:FF:000004">
    <property type="entry name" value="Pumilio homolog 1 isoform 2"/>
    <property type="match status" value="1"/>
</dbReference>
<dbReference type="Proteomes" id="UP000594263">
    <property type="component" value="Unplaced"/>
</dbReference>
<dbReference type="PANTHER" id="PTHR12537:SF12">
    <property type="entry name" value="MATERNAL PROTEIN PUMILIO"/>
    <property type="match status" value="1"/>
</dbReference>
<feature type="compositionally biased region" description="Polar residues" evidence="8">
    <location>
        <begin position="260"/>
        <end position="287"/>
    </location>
</feature>
<evidence type="ECO:0000313" key="10">
    <source>
        <dbReference type="EnsemblPlants" id="Kaladp0008s0924.1.v1.1"/>
    </source>
</evidence>
<dbReference type="PANTHER" id="PTHR12537">
    <property type="entry name" value="RNA BINDING PROTEIN PUMILIO-RELATED"/>
    <property type="match status" value="1"/>
</dbReference>
<dbReference type="OMA" id="NSMMRTS"/>
<comment type="function">
    <text evidence="6">Sequence-specific RNA-binding protein that regulates translation and mRNA stability by binding the 3'-UTR of target mRNAs. Binds the APUM-binding elements (APBEs) in the 3'-UTR mRNA sequence of CLV1, PNH, WUS and FAS2.</text>
</comment>
<evidence type="ECO:0000256" key="4">
    <source>
        <dbReference type="ARBA" id="ARBA00022845"/>
    </source>
</evidence>
<dbReference type="EnsemblPlants" id="Kaladp0008s0924.6.v1.1">
    <property type="protein sequence ID" value="Kaladp0008s0924.6.v1.1"/>
    <property type="gene ID" value="Kaladp0008s0924.v1.1"/>
</dbReference>
<feature type="region of interest" description="Disordered" evidence="8">
    <location>
        <begin position="214"/>
        <end position="244"/>
    </location>
</feature>
<dbReference type="Pfam" id="PF07990">
    <property type="entry name" value="NABP"/>
    <property type="match status" value="2"/>
</dbReference>
<evidence type="ECO:0000313" key="11">
    <source>
        <dbReference type="Proteomes" id="UP000594263"/>
    </source>
</evidence>
<feature type="repeat" description="Pumilio" evidence="7">
    <location>
        <begin position="805"/>
        <end position="840"/>
    </location>
</feature>
<proteinExistence type="predicted"/>
<keyword evidence="11" id="KW-1185">Reference proteome</keyword>